<protein>
    <submittedName>
        <fullName evidence="2">Uncharacterized protein</fullName>
    </submittedName>
</protein>
<proteinExistence type="predicted"/>
<name>A0A248VKH6_9BURK</name>
<dbReference type="Proteomes" id="UP000215158">
    <property type="component" value="Chromosome 1"/>
</dbReference>
<evidence type="ECO:0000313" key="3">
    <source>
        <dbReference type="Proteomes" id="UP000215158"/>
    </source>
</evidence>
<accession>A0A248VKH6</accession>
<keyword evidence="3" id="KW-1185">Reference proteome</keyword>
<feature type="region of interest" description="Disordered" evidence="1">
    <location>
        <begin position="33"/>
        <end position="52"/>
    </location>
</feature>
<dbReference type="EMBL" id="CP022989">
    <property type="protein sequence ID" value="ASV99352.1"/>
    <property type="molecule type" value="Genomic_DNA"/>
</dbReference>
<dbReference type="KEGG" id="parb:CJU94_15080"/>
<organism evidence="2 3">
    <name type="scientific">Paraburkholderia aromaticivorans</name>
    <dbReference type="NCBI Taxonomy" id="2026199"/>
    <lineage>
        <taxon>Bacteria</taxon>
        <taxon>Pseudomonadati</taxon>
        <taxon>Pseudomonadota</taxon>
        <taxon>Betaproteobacteria</taxon>
        <taxon>Burkholderiales</taxon>
        <taxon>Burkholderiaceae</taxon>
        <taxon>Paraburkholderia</taxon>
    </lineage>
</organism>
<evidence type="ECO:0000313" key="2">
    <source>
        <dbReference type="EMBL" id="ASV99352.1"/>
    </source>
</evidence>
<gene>
    <name evidence="2" type="ORF">CJU94_15080</name>
</gene>
<evidence type="ECO:0000256" key="1">
    <source>
        <dbReference type="SAM" id="MobiDB-lite"/>
    </source>
</evidence>
<dbReference type="AlphaFoldDB" id="A0A248VKH6"/>
<sequence>MPIVRSATEDAVARGFEPNRTRVRQTRRAIRFDAPKHTHGASQHCGRAKCGHPSGAPTSVFAAAGATWQGIERATPTYGLIFA</sequence>
<reference evidence="2 3" key="1">
    <citation type="submission" date="2017-08" db="EMBL/GenBank/DDBJ databases">
        <title>Identification and genetic characteristics of simultaneous BTEX- and naphthalene-degrading Paraburkholderia sp. BN5 isolated from petroleum-contaminated soil.</title>
        <authorList>
            <person name="Lee Y."/>
            <person name="Jeon C.O."/>
        </authorList>
    </citation>
    <scope>NUCLEOTIDE SEQUENCE [LARGE SCALE GENOMIC DNA]</scope>
    <source>
        <strain evidence="2 3">BN5</strain>
    </source>
</reference>